<dbReference type="Proteomes" id="UP000681967">
    <property type="component" value="Unassembled WGS sequence"/>
</dbReference>
<dbReference type="AlphaFoldDB" id="A0A8S3GL80"/>
<feature type="non-terminal residue" evidence="2">
    <location>
        <position position="1"/>
    </location>
</feature>
<dbReference type="EMBL" id="CAJOBH010276545">
    <property type="protein sequence ID" value="CAF5168327.1"/>
    <property type="molecule type" value="Genomic_DNA"/>
</dbReference>
<dbReference type="Proteomes" id="UP000676336">
    <property type="component" value="Unassembled WGS sequence"/>
</dbReference>
<dbReference type="EMBL" id="CAJOBI010031345">
    <property type="protein sequence ID" value="CAF4274212.1"/>
    <property type="molecule type" value="Genomic_DNA"/>
</dbReference>
<organism evidence="2 4">
    <name type="scientific">Rotaria magnacalcarata</name>
    <dbReference type="NCBI Taxonomy" id="392030"/>
    <lineage>
        <taxon>Eukaryota</taxon>
        <taxon>Metazoa</taxon>
        <taxon>Spiralia</taxon>
        <taxon>Gnathifera</taxon>
        <taxon>Rotifera</taxon>
        <taxon>Eurotatoria</taxon>
        <taxon>Bdelloidea</taxon>
        <taxon>Philodinida</taxon>
        <taxon>Philodinidae</taxon>
        <taxon>Rotaria</taxon>
    </lineage>
</organism>
<proteinExistence type="predicted"/>
<evidence type="ECO:0000313" key="4">
    <source>
        <dbReference type="Proteomes" id="UP000681967"/>
    </source>
</evidence>
<gene>
    <name evidence="2" type="ORF">BYL167_LOCUS76596</name>
    <name evidence="3" type="ORF">GIL414_LOCUS88345</name>
    <name evidence="1" type="ORF">SMN809_LOCUS24966</name>
</gene>
<name>A0A8S3GL80_9BILA</name>
<sequence>MDQLLLTRGGTVCDELRTGETISRMSEVIAAQNLPVSLVVTGEDLGEIFSNDFHAH</sequence>
<accession>A0A8S3GL80</accession>
<evidence type="ECO:0000313" key="3">
    <source>
        <dbReference type="EMBL" id="CAF5228790.1"/>
    </source>
</evidence>
<comment type="caution">
    <text evidence="2">The sequence shown here is derived from an EMBL/GenBank/DDBJ whole genome shotgun (WGS) entry which is preliminary data.</text>
</comment>
<reference evidence="2" key="1">
    <citation type="submission" date="2021-02" db="EMBL/GenBank/DDBJ databases">
        <authorList>
            <person name="Nowell W R."/>
        </authorList>
    </citation>
    <scope>NUCLEOTIDE SEQUENCE</scope>
</reference>
<dbReference type="EMBL" id="CAJOBJ010385237">
    <property type="protein sequence ID" value="CAF5228790.1"/>
    <property type="molecule type" value="Genomic_DNA"/>
</dbReference>
<dbReference type="Proteomes" id="UP000681720">
    <property type="component" value="Unassembled WGS sequence"/>
</dbReference>
<evidence type="ECO:0000313" key="2">
    <source>
        <dbReference type="EMBL" id="CAF5168327.1"/>
    </source>
</evidence>
<protein>
    <submittedName>
        <fullName evidence="2">Uncharacterized protein</fullName>
    </submittedName>
</protein>
<evidence type="ECO:0000313" key="1">
    <source>
        <dbReference type="EMBL" id="CAF4274212.1"/>
    </source>
</evidence>